<dbReference type="NCBIfam" id="TIGR01493">
    <property type="entry name" value="HAD-SF-IA-v2"/>
    <property type="match status" value="1"/>
</dbReference>
<evidence type="ECO:0000256" key="1">
    <source>
        <dbReference type="ARBA" id="ARBA00008106"/>
    </source>
</evidence>
<dbReference type="Gene3D" id="3.40.50.1000">
    <property type="entry name" value="HAD superfamily/HAD-like"/>
    <property type="match status" value="1"/>
</dbReference>
<dbReference type="InterPro" id="IPR006328">
    <property type="entry name" value="2-HAD"/>
</dbReference>
<dbReference type="PANTHER" id="PTHR43316:SF3">
    <property type="entry name" value="HALOACID DEHALOGENASE, TYPE II (AFU_ORTHOLOGUE AFUA_2G07750)-RELATED"/>
    <property type="match status" value="1"/>
</dbReference>
<evidence type="ECO:0000313" key="3">
    <source>
        <dbReference type="EMBL" id="KAJ7763148.1"/>
    </source>
</evidence>
<dbReference type="PRINTS" id="PR00413">
    <property type="entry name" value="HADHALOGNASE"/>
</dbReference>
<protein>
    <submittedName>
        <fullName evidence="3">HAD-like domain-containing protein</fullName>
    </submittedName>
</protein>
<dbReference type="InterPro" id="IPR023198">
    <property type="entry name" value="PGP-like_dom2"/>
</dbReference>
<dbReference type="PANTHER" id="PTHR43316">
    <property type="entry name" value="HYDROLASE, HALOACID DELAHOGENASE-RELATED"/>
    <property type="match status" value="1"/>
</dbReference>
<dbReference type="InterPro" id="IPR006439">
    <property type="entry name" value="HAD-SF_hydro_IA"/>
</dbReference>
<reference evidence="3" key="1">
    <citation type="submission" date="2023-03" db="EMBL/GenBank/DDBJ databases">
        <title>Massive genome expansion in bonnet fungi (Mycena s.s.) driven by repeated elements and novel gene families across ecological guilds.</title>
        <authorList>
            <consortium name="Lawrence Berkeley National Laboratory"/>
            <person name="Harder C.B."/>
            <person name="Miyauchi S."/>
            <person name="Viragh M."/>
            <person name="Kuo A."/>
            <person name="Thoen E."/>
            <person name="Andreopoulos B."/>
            <person name="Lu D."/>
            <person name="Skrede I."/>
            <person name="Drula E."/>
            <person name="Henrissat B."/>
            <person name="Morin E."/>
            <person name="Kohler A."/>
            <person name="Barry K."/>
            <person name="LaButti K."/>
            <person name="Morin E."/>
            <person name="Salamov A."/>
            <person name="Lipzen A."/>
            <person name="Mereny Z."/>
            <person name="Hegedus B."/>
            <person name="Baldrian P."/>
            <person name="Stursova M."/>
            <person name="Weitz H."/>
            <person name="Taylor A."/>
            <person name="Grigoriev I.V."/>
            <person name="Nagy L.G."/>
            <person name="Martin F."/>
            <person name="Kauserud H."/>
        </authorList>
    </citation>
    <scope>NUCLEOTIDE SEQUENCE</scope>
    <source>
        <strain evidence="3">CBHHK188m</strain>
    </source>
</reference>
<comment type="caution">
    <text evidence="3">The sequence shown here is derived from an EMBL/GenBank/DDBJ whole genome shotgun (WGS) entry which is preliminary data.</text>
</comment>
<dbReference type="SFLD" id="SFLDG01129">
    <property type="entry name" value="C1.5:_HAD__Beta-PGM__Phosphata"/>
    <property type="match status" value="1"/>
</dbReference>
<dbReference type="InterPro" id="IPR023214">
    <property type="entry name" value="HAD_sf"/>
</dbReference>
<sequence>MSTAGLHDVQVLLFDVFGTTVDWHGSLTQELATLGSKYGIDGNWSDFSKTWRRGYIEQIQQVAQGAAGLLNVDEMHREILENMLQSPEWKHFGALLNKAERERLNSGWHRLHGWPDSTEGLYALKKQMIVTALSNGNVRLLVDMAKFTDLPWDAVFSSELFGSYKPDIKVYQGAMKLLSLHPQNCAMVAAHAWDLRGAARAGMRTIYVRRAAEEPVDEEEVKPKSQGGEVDLVVDSFTELATILAKEN</sequence>
<dbReference type="NCBIfam" id="TIGR01428">
    <property type="entry name" value="HAD_type_II"/>
    <property type="match status" value="1"/>
</dbReference>
<dbReference type="SUPFAM" id="SSF56784">
    <property type="entry name" value="HAD-like"/>
    <property type="match status" value="1"/>
</dbReference>
<dbReference type="InterPro" id="IPR051540">
    <property type="entry name" value="S-2-haloacid_dehalogenase"/>
</dbReference>
<dbReference type="EMBL" id="JARJLG010000041">
    <property type="protein sequence ID" value="KAJ7763148.1"/>
    <property type="molecule type" value="Genomic_DNA"/>
</dbReference>
<proteinExistence type="inferred from homology"/>
<dbReference type="Pfam" id="PF00702">
    <property type="entry name" value="Hydrolase"/>
    <property type="match status" value="1"/>
</dbReference>
<dbReference type="InterPro" id="IPR036412">
    <property type="entry name" value="HAD-like_sf"/>
</dbReference>
<accession>A0AAD7JID4</accession>
<dbReference type="Gene3D" id="1.10.150.240">
    <property type="entry name" value="Putative phosphatase, domain 2"/>
    <property type="match status" value="1"/>
</dbReference>
<dbReference type="GO" id="GO:0019120">
    <property type="term" value="F:hydrolase activity, acting on acid halide bonds, in C-halide compounds"/>
    <property type="evidence" value="ECO:0007669"/>
    <property type="project" value="InterPro"/>
</dbReference>
<dbReference type="Proteomes" id="UP001215280">
    <property type="component" value="Unassembled WGS sequence"/>
</dbReference>
<dbReference type="GO" id="GO:0016791">
    <property type="term" value="F:phosphatase activity"/>
    <property type="evidence" value="ECO:0007669"/>
    <property type="project" value="UniProtKB-ARBA"/>
</dbReference>
<comment type="similarity">
    <text evidence="1">Belongs to the HAD-like hydrolase superfamily. S-2-haloalkanoic acid dehalogenase family.</text>
</comment>
<organism evidence="3 4">
    <name type="scientific">Mycena maculata</name>
    <dbReference type="NCBI Taxonomy" id="230809"/>
    <lineage>
        <taxon>Eukaryota</taxon>
        <taxon>Fungi</taxon>
        <taxon>Dikarya</taxon>
        <taxon>Basidiomycota</taxon>
        <taxon>Agaricomycotina</taxon>
        <taxon>Agaricomycetes</taxon>
        <taxon>Agaricomycetidae</taxon>
        <taxon>Agaricales</taxon>
        <taxon>Marasmiineae</taxon>
        <taxon>Mycenaceae</taxon>
        <taxon>Mycena</taxon>
    </lineage>
</organism>
<keyword evidence="4" id="KW-1185">Reference proteome</keyword>
<dbReference type="AlphaFoldDB" id="A0AAD7JID4"/>
<evidence type="ECO:0000313" key="4">
    <source>
        <dbReference type="Proteomes" id="UP001215280"/>
    </source>
</evidence>
<name>A0AAD7JID4_9AGAR</name>
<gene>
    <name evidence="3" type="ORF">DFH07DRAFT_812906</name>
</gene>
<evidence type="ECO:0000256" key="2">
    <source>
        <dbReference type="ARBA" id="ARBA00022801"/>
    </source>
</evidence>
<keyword evidence="2" id="KW-0378">Hydrolase</keyword>
<dbReference type="SFLD" id="SFLDS00003">
    <property type="entry name" value="Haloacid_Dehalogenase"/>
    <property type="match status" value="1"/>
</dbReference>